<keyword evidence="3" id="KW-1185">Reference proteome</keyword>
<evidence type="ECO:0000313" key="2">
    <source>
        <dbReference type="EMBL" id="KAL2549013.1"/>
    </source>
</evidence>
<dbReference type="AlphaFoldDB" id="A0ABD1WH53"/>
<feature type="region of interest" description="Disordered" evidence="1">
    <location>
        <begin position="88"/>
        <end position="243"/>
    </location>
</feature>
<gene>
    <name evidence="2" type="ORF">Fot_10543</name>
</gene>
<protein>
    <submittedName>
        <fullName evidence="2">Uncharacterized protein</fullName>
    </submittedName>
</protein>
<accession>A0ABD1WH53</accession>
<feature type="compositionally biased region" description="Basic and acidic residues" evidence="1">
    <location>
        <begin position="219"/>
        <end position="236"/>
    </location>
</feature>
<reference evidence="3" key="1">
    <citation type="submission" date="2024-07" db="EMBL/GenBank/DDBJ databases">
        <title>Two chromosome-level genome assemblies of Korean endemic species Abeliophyllum distichum and Forsythia ovata (Oleaceae).</title>
        <authorList>
            <person name="Jang H."/>
        </authorList>
    </citation>
    <scope>NUCLEOTIDE SEQUENCE [LARGE SCALE GENOMIC DNA]</scope>
</reference>
<comment type="caution">
    <text evidence="2">The sequence shown here is derived from an EMBL/GenBank/DDBJ whole genome shotgun (WGS) entry which is preliminary data.</text>
</comment>
<evidence type="ECO:0000313" key="3">
    <source>
        <dbReference type="Proteomes" id="UP001604277"/>
    </source>
</evidence>
<dbReference type="EMBL" id="JBFOLJ010000003">
    <property type="protein sequence ID" value="KAL2549013.1"/>
    <property type="molecule type" value="Genomic_DNA"/>
</dbReference>
<sequence length="288" mass="31758">MTDYTLRKCWQFKMAGEIADPLRLNFQVGEGNTWLADKSILAHFESLKLEANGIVNSEIVEDEAMKDSETEGSEMPLGKLMKRLKAKARKEVENKSAPAEQLESSNGNEYVHKKRRSDHKLQKRKTTFGESTNVPVPKRRRSSSAQGHRSLLTIASKGSMMPTDLNREKLSVNSTKIDLELQTGSGDKSMQENNVKPAKSDLLVSSIEKKSRSSKQKGKHFDGVHGEADDHSNHDAKKPKKIGLTVSISSISNSKSGSTKNKKQKSVAGLAKVNGPIFSAISCEMVYA</sequence>
<proteinExistence type="predicted"/>
<name>A0ABD1WH53_9LAMI</name>
<dbReference type="Proteomes" id="UP001604277">
    <property type="component" value="Unassembled WGS sequence"/>
</dbReference>
<evidence type="ECO:0000256" key="1">
    <source>
        <dbReference type="SAM" id="MobiDB-lite"/>
    </source>
</evidence>
<organism evidence="2 3">
    <name type="scientific">Forsythia ovata</name>
    <dbReference type="NCBI Taxonomy" id="205694"/>
    <lineage>
        <taxon>Eukaryota</taxon>
        <taxon>Viridiplantae</taxon>
        <taxon>Streptophyta</taxon>
        <taxon>Embryophyta</taxon>
        <taxon>Tracheophyta</taxon>
        <taxon>Spermatophyta</taxon>
        <taxon>Magnoliopsida</taxon>
        <taxon>eudicotyledons</taxon>
        <taxon>Gunneridae</taxon>
        <taxon>Pentapetalae</taxon>
        <taxon>asterids</taxon>
        <taxon>lamiids</taxon>
        <taxon>Lamiales</taxon>
        <taxon>Oleaceae</taxon>
        <taxon>Forsythieae</taxon>
        <taxon>Forsythia</taxon>
    </lineage>
</organism>
<feature type="compositionally biased region" description="Polar residues" evidence="1">
    <location>
        <begin position="171"/>
        <end position="194"/>
    </location>
</feature>
<feature type="compositionally biased region" description="Basic residues" evidence="1">
    <location>
        <begin position="112"/>
        <end position="126"/>
    </location>
</feature>